<evidence type="ECO:0000256" key="1">
    <source>
        <dbReference type="SAM" id="MobiDB-lite"/>
    </source>
</evidence>
<gene>
    <name evidence="3" type="ORF">BOX37_08170</name>
</gene>
<keyword evidence="2" id="KW-0812">Transmembrane</keyword>
<keyword evidence="4" id="KW-1185">Reference proteome</keyword>
<feature type="transmembrane region" description="Helical" evidence="2">
    <location>
        <begin position="20"/>
        <end position="48"/>
    </location>
</feature>
<dbReference type="RefSeq" id="WP_071927126.1">
    <property type="nucleotide sequence ID" value="NZ_CP018082.1"/>
</dbReference>
<evidence type="ECO:0000313" key="4">
    <source>
        <dbReference type="Proteomes" id="UP000183810"/>
    </source>
</evidence>
<protein>
    <submittedName>
        <fullName evidence="3">Uncharacterized protein</fullName>
    </submittedName>
</protein>
<organism evidence="3 4">
    <name type="scientific">Nocardia mangyaensis</name>
    <dbReference type="NCBI Taxonomy" id="2213200"/>
    <lineage>
        <taxon>Bacteria</taxon>
        <taxon>Bacillati</taxon>
        <taxon>Actinomycetota</taxon>
        <taxon>Actinomycetes</taxon>
        <taxon>Mycobacteriales</taxon>
        <taxon>Nocardiaceae</taxon>
        <taxon>Nocardia</taxon>
    </lineage>
</organism>
<evidence type="ECO:0000313" key="3">
    <source>
        <dbReference type="EMBL" id="APE33948.1"/>
    </source>
</evidence>
<evidence type="ECO:0000256" key="2">
    <source>
        <dbReference type="SAM" id="Phobius"/>
    </source>
</evidence>
<dbReference type="KEGG" id="nsl:BOX37_08170"/>
<dbReference type="OrthoDB" id="4218022at2"/>
<dbReference type="Proteomes" id="UP000183810">
    <property type="component" value="Chromosome"/>
</dbReference>
<dbReference type="EMBL" id="CP018082">
    <property type="protein sequence ID" value="APE33948.1"/>
    <property type="molecule type" value="Genomic_DNA"/>
</dbReference>
<keyword evidence="2" id="KW-0472">Membrane</keyword>
<proteinExistence type="predicted"/>
<name>A0A1J0VPI5_9NOCA</name>
<accession>A0A1J0VPI5</accession>
<feature type="compositionally biased region" description="Low complexity" evidence="1">
    <location>
        <begin position="50"/>
        <end position="66"/>
    </location>
</feature>
<reference evidence="3" key="1">
    <citation type="submission" date="2016-11" db="EMBL/GenBank/DDBJ databases">
        <authorList>
            <person name="Jaros S."/>
            <person name="Januszkiewicz K."/>
            <person name="Wedrychowicz H."/>
        </authorList>
    </citation>
    <scope>NUCLEOTIDE SEQUENCE [LARGE SCALE GENOMIC DNA]</scope>
    <source>
        <strain evidence="3">Y48</strain>
    </source>
</reference>
<sequence>MTRPQYPYPAPPRPPAPNNAAKTVAIVAAALGGLCVTGLAIGAIGGIVSSDSASTSPSSTLAVAATPESPRMTTTAAARYDAPSADNLATELTVTEKQCFGSAGCNFKYELRVVVTQPVTFDPAKSYRVSIVIDGGTNWERIHSLDVRGTKADVVSGRVSSDTLATPVAVIESVTAKP</sequence>
<dbReference type="AlphaFoldDB" id="A0A1J0VPI5"/>
<feature type="region of interest" description="Disordered" evidence="1">
    <location>
        <begin position="50"/>
        <end position="70"/>
    </location>
</feature>
<keyword evidence="2" id="KW-1133">Transmembrane helix</keyword>